<dbReference type="GO" id="GO:0048476">
    <property type="term" value="C:Holliday junction resolvase complex"/>
    <property type="evidence" value="ECO:0007669"/>
    <property type="project" value="UniProtKB-UniRule"/>
</dbReference>
<dbReference type="InterPro" id="IPR012340">
    <property type="entry name" value="NA-bd_OB-fold"/>
</dbReference>
<accession>A0A9X2L343</accession>
<dbReference type="CDD" id="cd14332">
    <property type="entry name" value="UBA_RuvA_C"/>
    <property type="match status" value="1"/>
</dbReference>
<dbReference type="GO" id="GO:0006281">
    <property type="term" value="P:DNA repair"/>
    <property type="evidence" value="ECO:0007669"/>
    <property type="project" value="UniProtKB-UniRule"/>
</dbReference>
<reference evidence="8" key="1">
    <citation type="submission" date="2022-06" db="EMBL/GenBank/DDBJ databases">
        <title>Gracilimonas sp. CAU 1638 isolated from sea sediment.</title>
        <authorList>
            <person name="Kim W."/>
        </authorList>
    </citation>
    <scope>NUCLEOTIDE SEQUENCE</scope>
    <source>
        <strain evidence="8">CAU 1638</strain>
    </source>
</reference>
<dbReference type="SUPFAM" id="SSF50249">
    <property type="entry name" value="Nucleic acid-binding proteins"/>
    <property type="match status" value="1"/>
</dbReference>
<dbReference type="SUPFAM" id="SSF47781">
    <property type="entry name" value="RuvA domain 2-like"/>
    <property type="match status" value="1"/>
</dbReference>
<evidence type="ECO:0000256" key="2">
    <source>
        <dbReference type="ARBA" id="ARBA00022763"/>
    </source>
</evidence>
<evidence type="ECO:0000256" key="5">
    <source>
        <dbReference type="ARBA" id="ARBA00023204"/>
    </source>
</evidence>
<dbReference type="InterPro" id="IPR010994">
    <property type="entry name" value="RuvA_2-like"/>
</dbReference>
<comment type="subcellular location">
    <subcellularLocation>
        <location evidence="6">Cytoplasm</location>
    </subcellularLocation>
</comment>
<evidence type="ECO:0000256" key="4">
    <source>
        <dbReference type="ARBA" id="ARBA00023172"/>
    </source>
</evidence>
<evidence type="ECO:0000256" key="1">
    <source>
        <dbReference type="ARBA" id="ARBA00022490"/>
    </source>
</evidence>
<keyword evidence="9" id="KW-1185">Reference proteome</keyword>
<evidence type="ECO:0000259" key="7">
    <source>
        <dbReference type="SMART" id="SM00278"/>
    </source>
</evidence>
<dbReference type="InterPro" id="IPR013849">
    <property type="entry name" value="DNA_helicase_Holl-junc_RuvA_I"/>
</dbReference>
<dbReference type="SUPFAM" id="SSF46929">
    <property type="entry name" value="DNA helicase RuvA subunit, C-terminal domain"/>
    <property type="match status" value="1"/>
</dbReference>
<dbReference type="InterPro" id="IPR000085">
    <property type="entry name" value="RuvA"/>
</dbReference>
<dbReference type="Gene3D" id="1.10.8.10">
    <property type="entry name" value="DNA helicase RuvA subunit, C-terminal domain"/>
    <property type="match status" value="1"/>
</dbReference>
<dbReference type="HAMAP" id="MF_00031">
    <property type="entry name" value="DNA_HJ_migration_RuvA"/>
    <property type="match status" value="1"/>
</dbReference>
<comment type="subunit">
    <text evidence="6">Homotetramer. Forms an RuvA(8)-RuvB(12)-Holliday junction (HJ) complex. HJ DNA is sandwiched between 2 RuvA tetramers; dsDNA enters through RuvA and exits via RuvB. An RuvB hexamer assembles on each DNA strand where it exits the tetramer. Each RuvB hexamer is contacted by two RuvA subunits (via domain III) on 2 adjacent RuvB subunits; this complex drives branch migration. In the full resolvosome a probable DNA-RuvA(4)-RuvB(12)-RuvC(2) complex forms which resolves the HJ.</text>
</comment>
<feature type="domain" description="Helix-hairpin-helix DNA-binding motif class 1" evidence="7">
    <location>
        <begin position="73"/>
        <end position="92"/>
    </location>
</feature>
<dbReference type="GO" id="GO:0005737">
    <property type="term" value="C:cytoplasm"/>
    <property type="evidence" value="ECO:0007669"/>
    <property type="project" value="UniProtKB-SubCell"/>
</dbReference>
<proteinExistence type="inferred from homology"/>
<dbReference type="EMBL" id="JANDBC010000001">
    <property type="protein sequence ID" value="MCP9291365.1"/>
    <property type="molecule type" value="Genomic_DNA"/>
</dbReference>
<keyword evidence="3 6" id="KW-0238">DNA-binding</keyword>
<sequence length="198" mass="20936">MIAFLKGYIEEKKDGVVVLDVQGVGYRVEISSITQEQLESAGSEVKLLTYHHITDSDERLFGFFSTDEKALFEKLITVKGVGPKLGLTILSGLPADQLIGAITGSDAATLSKVPGIGKKTAERIIVELKDKLAEYAVSAGVTPTGSKEAGVTGEAISALESLGFKKKESEQAVLKAIKNTGSDDPSVIIKKALASLNK</sequence>
<feature type="region of interest" description="Domain I" evidence="6">
    <location>
        <begin position="1"/>
        <end position="64"/>
    </location>
</feature>
<name>A0A9X2L343_9BACT</name>
<comment type="caution">
    <text evidence="8">The sequence shown here is derived from an EMBL/GenBank/DDBJ whole genome shotgun (WGS) entry which is preliminary data.</text>
</comment>
<evidence type="ECO:0000313" key="8">
    <source>
        <dbReference type="EMBL" id="MCP9291365.1"/>
    </source>
</evidence>
<comment type="domain">
    <text evidence="6">Has three domains with a flexible linker between the domains II and III and assumes an 'L' shape. Domain III is highly mobile and contacts RuvB.</text>
</comment>
<evidence type="ECO:0000256" key="6">
    <source>
        <dbReference type="HAMAP-Rule" id="MF_00031"/>
    </source>
</evidence>
<feature type="region of interest" description="Domain III" evidence="6">
    <location>
        <begin position="152"/>
        <end position="198"/>
    </location>
</feature>
<dbReference type="InterPro" id="IPR011114">
    <property type="entry name" value="RuvA_C"/>
</dbReference>
<dbReference type="GO" id="GO:0000400">
    <property type="term" value="F:four-way junction DNA binding"/>
    <property type="evidence" value="ECO:0007669"/>
    <property type="project" value="UniProtKB-UniRule"/>
</dbReference>
<comment type="function">
    <text evidence="6">The RuvA-RuvB-RuvC complex processes Holliday junction (HJ) DNA during genetic recombination and DNA repair, while the RuvA-RuvB complex plays an important role in the rescue of blocked DNA replication forks via replication fork reversal (RFR). RuvA specifically binds to HJ cruciform DNA, conferring on it an open structure. The RuvB hexamer acts as an ATP-dependent pump, pulling dsDNA into and through the RuvAB complex. HJ branch migration allows RuvC to scan DNA until it finds its consensus sequence, where it cleaves and resolves the cruciform DNA.</text>
</comment>
<gene>
    <name evidence="6 8" type="primary">ruvA</name>
    <name evidence="8" type="ORF">NM125_07195</name>
</gene>
<protein>
    <recommendedName>
        <fullName evidence="6">Holliday junction branch migration complex subunit RuvA</fullName>
    </recommendedName>
</protein>
<comment type="similarity">
    <text evidence="6">Belongs to the RuvA family.</text>
</comment>
<evidence type="ECO:0000313" key="9">
    <source>
        <dbReference type="Proteomes" id="UP001139125"/>
    </source>
</evidence>
<keyword evidence="1 6" id="KW-0963">Cytoplasm</keyword>
<dbReference type="InterPro" id="IPR036267">
    <property type="entry name" value="RuvA_C_sf"/>
</dbReference>
<evidence type="ECO:0000256" key="3">
    <source>
        <dbReference type="ARBA" id="ARBA00023125"/>
    </source>
</evidence>
<keyword evidence="2 6" id="KW-0227">DNA damage</keyword>
<dbReference type="Pfam" id="PF14520">
    <property type="entry name" value="HHH_5"/>
    <property type="match status" value="1"/>
</dbReference>
<organism evidence="8 9">
    <name type="scientific">Gracilimonas sediminicola</name>
    <dbReference type="NCBI Taxonomy" id="2952158"/>
    <lineage>
        <taxon>Bacteria</taxon>
        <taxon>Pseudomonadati</taxon>
        <taxon>Balneolota</taxon>
        <taxon>Balneolia</taxon>
        <taxon>Balneolales</taxon>
        <taxon>Balneolaceae</taxon>
        <taxon>Gracilimonas</taxon>
    </lineage>
</organism>
<dbReference type="RefSeq" id="WP_255134232.1">
    <property type="nucleotide sequence ID" value="NZ_JANDBC010000001.1"/>
</dbReference>
<dbReference type="Gene3D" id="1.10.150.20">
    <property type="entry name" value="5' to 3' exonuclease, C-terminal subdomain"/>
    <property type="match status" value="1"/>
</dbReference>
<dbReference type="Pfam" id="PF01330">
    <property type="entry name" value="RuvA_N"/>
    <property type="match status" value="1"/>
</dbReference>
<dbReference type="SMART" id="SM00278">
    <property type="entry name" value="HhH1"/>
    <property type="match status" value="2"/>
</dbReference>
<comment type="caution">
    <text evidence="6">Lacks conserved residue(s) required for the propagation of feature annotation.</text>
</comment>
<dbReference type="GO" id="GO:0009378">
    <property type="term" value="F:four-way junction helicase activity"/>
    <property type="evidence" value="ECO:0007669"/>
    <property type="project" value="InterPro"/>
</dbReference>
<dbReference type="GO" id="GO:0005524">
    <property type="term" value="F:ATP binding"/>
    <property type="evidence" value="ECO:0007669"/>
    <property type="project" value="InterPro"/>
</dbReference>
<keyword evidence="5 6" id="KW-0234">DNA repair</keyword>
<keyword evidence="4 6" id="KW-0233">DNA recombination</keyword>
<dbReference type="Pfam" id="PF07499">
    <property type="entry name" value="RuvA_C"/>
    <property type="match status" value="1"/>
</dbReference>
<feature type="domain" description="Helix-hairpin-helix DNA-binding motif class 1" evidence="7">
    <location>
        <begin position="108"/>
        <end position="127"/>
    </location>
</feature>
<dbReference type="AlphaFoldDB" id="A0A9X2L343"/>
<dbReference type="Proteomes" id="UP001139125">
    <property type="component" value="Unassembled WGS sequence"/>
</dbReference>
<dbReference type="GO" id="GO:0006310">
    <property type="term" value="P:DNA recombination"/>
    <property type="evidence" value="ECO:0007669"/>
    <property type="project" value="UniProtKB-UniRule"/>
</dbReference>
<dbReference type="NCBIfam" id="TIGR00084">
    <property type="entry name" value="ruvA"/>
    <property type="match status" value="1"/>
</dbReference>
<dbReference type="Gene3D" id="2.40.50.140">
    <property type="entry name" value="Nucleic acid-binding proteins"/>
    <property type="match status" value="1"/>
</dbReference>
<dbReference type="InterPro" id="IPR003583">
    <property type="entry name" value="Hlx-hairpin-Hlx_DNA-bd_motif"/>
</dbReference>
<dbReference type="GO" id="GO:0009379">
    <property type="term" value="C:Holliday junction helicase complex"/>
    <property type="evidence" value="ECO:0007669"/>
    <property type="project" value="InterPro"/>
</dbReference>